<accession>A0A1V5MHW1</accession>
<feature type="transmembrane region" description="Helical" evidence="6">
    <location>
        <begin position="380"/>
        <end position="399"/>
    </location>
</feature>
<evidence type="ECO:0000256" key="6">
    <source>
        <dbReference type="SAM" id="Phobius"/>
    </source>
</evidence>
<evidence type="ECO:0000256" key="4">
    <source>
        <dbReference type="ARBA" id="ARBA00022989"/>
    </source>
</evidence>
<dbReference type="Proteomes" id="UP000485484">
    <property type="component" value="Unassembled WGS sequence"/>
</dbReference>
<feature type="transmembrane region" description="Helical" evidence="6">
    <location>
        <begin position="191"/>
        <end position="213"/>
    </location>
</feature>
<dbReference type="Pfam" id="PF01943">
    <property type="entry name" value="Polysacc_synt"/>
    <property type="match status" value="1"/>
</dbReference>
<dbReference type="EMBL" id="MWAK01000064">
    <property type="protein sequence ID" value="OPZ92837.1"/>
    <property type="molecule type" value="Genomic_DNA"/>
</dbReference>
<feature type="transmembrane region" description="Helical" evidence="6">
    <location>
        <begin position="473"/>
        <end position="491"/>
    </location>
</feature>
<keyword evidence="4 6" id="KW-1133">Transmembrane helix</keyword>
<evidence type="ECO:0000256" key="5">
    <source>
        <dbReference type="ARBA" id="ARBA00023136"/>
    </source>
</evidence>
<dbReference type="InterPro" id="IPR050833">
    <property type="entry name" value="Poly_Biosynth_Transport"/>
</dbReference>
<feature type="transmembrane region" description="Helical" evidence="6">
    <location>
        <begin position="46"/>
        <end position="67"/>
    </location>
</feature>
<feature type="transmembrane region" description="Helical" evidence="6">
    <location>
        <begin position="444"/>
        <end position="461"/>
    </location>
</feature>
<comment type="caution">
    <text evidence="7">The sequence shown here is derived from an EMBL/GenBank/DDBJ whole genome shotgun (WGS) entry which is preliminary data.</text>
</comment>
<feature type="transmembrane region" description="Helical" evidence="6">
    <location>
        <begin position="315"/>
        <end position="340"/>
    </location>
</feature>
<name>A0A1V5MHW1_UNCT6</name>
<dbReference type="AlphaFoldDB" id="A0A1V5MHW1"/>
<gene>
    <name evidence="7" type="ORF">BWY73_00612</name>
</gene>
<dbReference type="InterPro" id="IPR002797">
    <property type="entry name" value="Polysacc_synth"/>
</dbReference>
<feature type="transmembrane region" description="Helical" evidence="6">
    <location>
        <begin position="12"/>
        <end position="34"/>
    </location>
</feature>
<sequence>MNNGGSGFGNRLIRNTLFNIGGQFWAVLIAFFLTPYIIRQVGIARYGIWAMISVLTGYFGLFDLGLGQSFEKFIAEYRTSREEVKLNQVVNSGLVFYALLGLLMILVAGAAVEPLTGIFRIPSDLRAEARYLFFWGVVAFSIGNLFRVFTVIQTGFQRMDISNKLGVAVSLLNLAGVILVLGKGLGLRGLMLNSLVITSITGLASMVIAFRLFPSLSLGLHALNPTSLRTLSWFGIKRWVTSIEDVITYQTDKLLISHFLNISLVGFYQLGFTIADKAAYLVRLLTSAVVPAASELDTRGQREKIIRLQSRGLKYISLTGFPIFAFTLATAPVLVFAWLGPGYGNSVLVLRIFSLVMMMALLGSISSAIAVGIGHPEFQMLAGGGQAILNLILSLILVLRIGFPGVVLATLVSISLSNTYFMVKFYRFLGTSLVSALRECVWKPMAVAVCLAVPLAILNRLPRLQELSRPAALAWLALEGALFFPLFLLLIRKTGFLAEEDRQMFKKIISLRLS</sequence>
<feature type="transmembrane region" description="Helical" evidence="6">
    <location>
        <begin position="132"/>
        <end position="153"/>
    </location>
</feature>
<evidence type="ECO:0000256" key="1">
    <source>
        <dbReference type="ARBA" id="ARBA00004651"/>
    </source>
</evidence>
<proteinExistence type="predicted"/>
<feature type="transmembrane region" description="Helical" evidence="6">
    <location>
        <begin position="405"/>
        <end position="423"/>
    </location>
</feature>
<keyword evidence="2" id="KW-1003">Cell membrane</keyword>
<feature type="transmembrane region" description="Helical" evidence="6">
    <location>
        <begin position="352"/>
        <end position="373"/>
    </location>
</feature>
<evidence type="ECO:0000256" key="2">
    <source>
        <dbReference type="ARBA" id="ARBA00022475"/>
    </source>
</evidence>
<organism evidence="7">
    <name type="scientific">candidate division TA06 bacterium ADurb.Bin417</name>
    <dbReference type="NCBI Taxonomy" id="1852828"/>
    <lineage>
        <taxon>Bacteria</taxon>
        <taxon>Bacteria division TA06</taxon>
    </lineage>
</organism>
<comment type="subcellular location">
    <subcellularLocation>
        <location evidence="1">Cell membrane</location>
        <topology evidence="1">Multi-pass membrane protein</topology>
    </subcellularLocation>
</comment>
<feature type="transmembrane region" description="Helical" evidence="6">
    <location>
        <begin position="165"/>
        <end position="185"/>
    </location>
</feature>
<feature type="transmembrane region" description="Helical" evidence="6">
    <location>
        <begin position="88"/>
        <end position="112"/>
    </location>
</feature>
<reference evidence="7" key="1">
    <citation type="submission" date="2017-02" db="EMBL/GenBank/DDBJ databases">
        <title>Delving into the versatile metabolic prowess of the omnipresent phylum Bacteroidetes.</title>
        <authorList>
            <person name="Nobu M.K."/>
            <person name="Mei R."/>
            <person name="Narihiro T."/>
            <person name="Kuroda K."/>
            <person name="Liu W.-T."/>
        </authorList>
    </citation>
    <scope>NUCLEOTIDE SEQUENCE</scope>
    <source>
        <strain evidence="7">ADurb.Bin417</strain>
    </source>
</reference>
<evidence type="ECO:0000313" key="7">
    <source>
        <dbReference type="EMBL" id="OPZ92837.1"/>
    </source>
</evidence>
<dbReference type="PANTHER" id="PTHR30250">
    <property type="entry name" value="PST FAMILY PREDICTED COLANIC ACID TRANSPORTER"/>
    <property type="match status" value="1"/>
</dbReference>
<dbReference type="GO" id="GO:0005886">
    <property type="term" value="C:plasma membrane"/>
    <property type="evidence" value="ECO:0007669"/>
    <property type="project" value="UniProtKB-SubCell"/>
</dbReference>
<protein>
    <submittedName>
        <fullName evidence="7">Polysaccharide biosynthesis protein</fullName>
    </submittedName>
</protein>
<keyword evidence="5 6" id="KW-0472">Membrane</keyword>
<keyword evidence="3 6" id="KW-0812">Transmembrane</keyword>
<dbReference type="PANTHER" id="PTHR30250:SF26">
    <property type="entry name" value="PSMA PROTEIN"/>
    <property type="match status" value="1"/>
</dbReference>
<evidence type="ECO:0000256" key="3">
    <source>
        <dbReference type="ARBA" id="ARBA00022692"/>
    </source>
</evidence>